<dbReference type="InterPro" id="IPR001806">
    <property type="entry name" value="Small_GTPase"/>
</dbReference>
<dbReference type="Pfam" id="PF00071">
    <property type="entry name" value="Ras"/>
    <property type="match status" value="1"/>
</dbReference>
<evidence type="ECO:0000313" key="11">
    <source>
        <dbReference type="Proteomes" id="UP000001811"/>
    </source>
</evidence>
<dbReference type="Proteomes" id="UP000001811">
    <property type="component" value="Unplaced"/>
</dbReference>
<keyword evidence="11" id="KW-1185">Reference proteome</keyword>
<dbReference type="InterPro" id="IPR027417">
    <property type="entry name" value="P-loop_NTPase"/>
</dbReference>
<dbReference type="GO" id="GO:0016020">
    <property type="term" value="C:membrane"/>
    <property type="evidence" value="ECO:0007669"/>
    <property type="project" value="UniProtKB-SubCell"/>
</dbReference>
<dbReference type="AlphaFoldDB" id="A0A5F9DP48"/>
<protein>
    <recommendedName>
        <fullName evidence="3">small monomeric GTPase</fullName>
        <ecNumber evidence="3">3.6.5.2</ecNumber>
    </recommendedName>
</protein>
<dbReference type="EC" id="3.6.5.2" evidence="3"/>
<comment type="similarity">
    <text evidence="2">Belongs to the small GTPase superfamily. Rab family.</text>
</comment>
<proteinExistence type="inferred from homology"/>
<reference evidence="10" key="2">
    <citation type="submission" date="2025-08" db="UniProtKB">
        <authorList>
            <consortium name="Ensembl"/>
        </authorList>
    </citation>
    <scope>IDENTIFICATION</scope>
    <source>
        <strain evidence="10">Thorbecke</strain>
    </source>
</reference>
<evidence type="ECO:0000256" key="1">
    <source>
        <dbReference type="ARBA" id="ARBA00004635"/>
    </source>
</evidence>
<name>A0A5F9DP48_RABIT</name>
<evidence type="ECO:0000256" key="5">
    <source>
        <dbReference type="ARBA" id="ARBA00022801"/>
    </source>
</evidence>
<keyword evidence="7" id="KW-0636">Prenylation</keyword>
<dbReference type="Bgee" id="ENSOCUG00000031863">
    <property type="expression patterns" value="Expressed in autopod skin and 17 other cell types or tissues"/>
</dbReference>
<dbReference type="Gene3D" id="3.40.50.300">
    <property type="entry name" value="P-loop containing nucleotide triphosphate hydrolases"/>
    <property type="match status" value="1"/>
</dbReference>
<keyword evidence="7" id="KW-0449">Lipoprotein</keyword>
<dbReference type="GO" id="GO:0005525">
    <property type="term" value="F:GTP binding"/>
    <property type="evidence" value="ECO:0007669"/>
    <property type="project" value="UniProtKB-KW"/>
</dbReference>
<dbReference type="Ensembl" id="ENSOCUT00000054268.1">
    <property type="protein sequence ID" value="ENSOCUP00000047551.1"/>
    <property type="gene ID" value="ENSOCUG00000031863.1"/>
</dbReference>
<dbReference type="SUPFAM" id="SSF52540">
    <property type="entry name" value="P-loop containing nucleoside triphosphate hydrolases"/>
    <property type="match status" value="1"/>
</dbReference>
<comment type="subcellular location">
    <subcellularLocation>
        <location evidence="1">Membrane</location>
        <topology evidence="1">Lipid-anchor</topology>
    </subcellularLocation>
</comment>
<dbReference type="STRING" id="9986.ENSOCUP00000047551"/>
<dbReference type="FunFam" id="3.40.50.300:FF:001447">
    <property type="entry name" value="Ras-related protein Rab-1B"/>
    <property type="match status" value="1"/>
</dbReference>
<accession>A0A5F9DP48</accession>
<evidence type="ECO:0000256" key="2">
    <source>
        <dbReference type="ARBA" id="ARBA00006270"/>
    </source>
</evidence>
<organism evidence="10 11">
    <name type="scientific">Oryctolagus cuniculus</name>
    <name type="common">Rabbit</name>
    <dbReference type="NCBI Taxonomy" id="9986"/>
    <lineage>
        <taxon>Eukaryota</taxon>
        <taxon>Metazoa</taxon>
        <taxon>Chordata</taxon>
        <taxon>Craniata</taxon>
        <taxon>Vertebrata</taxon>
        <taxon>Euteleostomi</taxon>
        <taxon>Mammalia</taxon>
        <taxon>Eutheria</taxon>
        <taxon>Euarchontoglires</taxon>
        <taxon>Glires</taxon>
        <taxon>Lagomorpha</taxon>
        <taxon>Leporidae</taxon>
        <taxon>Oryctolagus</taxon>
    </lineage>
</organism>
<evidence type="ECO:0000256" key="7">
    <source>
        <dbReference type="ARBA" id="ARBA00023289"/>
    </source>
</evidence>
<sequence length="176" mass="19546">MLPDLLGRRQRAHIPNSRQVNPQAEAGDRSPRNIGWLTPPPDSTRDNGLTVMGLLFFFSISGIDFKIRTIELDGKRIKLQIWDTAGQERFRTITTAYYRGAMVRTRGLICVWLFYVFERQRERFSICWFTLQMATAAGAGPIRNQELLSGTELGPSSAALPGASAGSWIGSGAARS</sequence>
<dbReference type="InterPro" id="IPR050305">
    <property type="entry name" value="Small_GTPase_Rab"/>
</dbReference>
<dbReference type="SMART" id="SM00175">
    <property type="entry name" value="RAB"/>
    <property type="match status" value="1"/>
</dbReference>
<dbReference type="GO" id="GO:0003925">
    <property type="term" value="F:G protein activity"/>
    <property type="evidence" value="ECO:0007669"/>
    <property type="project" value="UniProtKB-EC"/>
</dbReference>
<evidence type="ECO:0000256" key="8">
    <source>
        <dbReference type="ARBA" id="ARBA00047660"/>
    </source>
</evidence>
<dbReference type="InParanoid" id="A0A5F9DP48"/>
<evidence type="ECO:0000256" key="9">
    <source>
        <dbReference type="SAM" id="MobiDB-lite"/>
    </source>
</evidence>
<dbReference type="PANTHER" id="PTHR47980">
    <property type="entry name" value="LD44762P"/>
    <property type="match status" value="1"/>
</dbReference>
<reference evidence="10" key="3">
    <citation type="submission" date="2025-09" db="UniProtKB">
        <authorList>
            <consortium name="Ensembl"/>
        </authorList>
    </citation>
    <scope>IDENTIFICATION</scope>
    <source>
        <strain evidence="10">Thorbecke</strain>
    </source>
</reference>
<keyword evidence="4" id="KW-0547">Nucleotide-binding</keyword>
<comment type="catalytic activity">
    <reaction evidence="8">
        <text>GTP + H2O = GDP + phosphate + H(+)</text>
        <dbReference type="Rhea" id="RHEA:19669"/>
        <dbReference type="ChEBI" id="CHEBI:15377"/>
        <dbReference type="ChEBI" id="CHEBI:15378"/>
        <dbReference type="ChEBI" id="CHEBI:37565"/>
        <dbReference type="ChEBI" id="CHEBI:43474"/>
        <dbReference type="ChEBI" id="CHEBI:58189"/>
        <dbReference type="EC" id="3.6.5.2"/>
    </reaction>
    <physiologicalReaction direction="left-to-right" evidence="8">
        <dbReference type="Rhea" id="RHEA:19670"/>
    </physiologicalReaction>
</comment>
<reference evidence="10 11" key="1">
    <citation type="journal article" date="2011" name="Nature">
        <title>A high-resolution map of human evolutionary constraint using 29 mammals.</title>
        <authorList>
            <person name="Lindblad-Toh K."/>
            <person name="Garber M."/>
            <person name="Zuk O."/>
            <person name="Lin M.F."/>
            <person name="Parker B.J."/>
            <person name="Washietl S."/>
            <person name="Kheradpour P."/>
            <person name="Ernst J."/>
            <person name="Jordan G."/>
            <person name="Mauceli E."/>
            <person name="Ward L.D."/>
            <person name="Lowe C.B."/>
            <person name="Holloway A.K."/>
            <person name="Clamp M."/>
            <person name="Gnerre S."/>
            <person name="Alfoldi J."/>
            <person name="Beal K."/>
            <person name="Chang J."/>
            <person name="Clawson H."/>
            <person name="Cuff J."/>
            <person name="Di Palma F."/>
            <person name="Fitzgerald S."/>
            <person name="Flicek P."/>
            <person name="Guttman M."/>
            <person name="Hubisz M.J."/>
            <person name="Jaffe D.B."/>
            <person name="Jungreis I."/>
            <person name="Kent W.J."/>
            <person name="Kostka D."/>
            <person name="Lara M."/>
            <person name="Martins A.L."/>
            <person name="Massingham T."/>
            <person name="Moltke I."/>
            <person name="Raney B.J."/>
            <person name="Rasmussen M.D."/>
            <person name="Robinson J."/>
            <person name="Stark A."/>
            <person name="Vilella A.J."/>
            <person name="Wen J."/>
            <person name="Xie X."/>
            <person name="Zody M.C."/>
            <person name="Baldwin J."/>
            <person name="Bloom T."/>
            <person name="Chin C.W."/>
            <person name="Heiman D."/>
            <person name="Nicol R."/>
            <person name="Nusbaum C."/>
            <person name="Young S."/>
            <person name="Wilkinson J."/>
            <person name="Worley K.C."/>
            <person name="Kovar C.L."/>
            <person name="Muzny D.M."/>
            <person name="Gibbs R.A."/>
            <person name="Cree A."/>
            <person name="Dihn H.H."/>
            <person name="Fowler G."/>
            <person name="Jhangiani S."/>
            <person name="Joshi V."/>
            <person name="Lee S."/>
            <person name="Lewis L.R."/>
            <person name="Nazareth L.V."/>
            <person name="Okwuonu G."/>
            <person name="Santibanez J."/>
            <person name="Warren W.C."/>
            <person name="Mardis E.R."/>
            <person name="Weinstock G.M."/>
            <person name="Wilson R.K."/>
            <person name="Delehaunty K."/>
            <person name="Dooling D."/>
            <person name="Fronik C."/>
            <person name="Fulton L."/>
            <person name="Fulton B."/>
            <person name="Graves T."/>
            <person name="Minx P."/>
            <person name="Sodergren E."/>
            <person name="Birney E."/>
            <person name="Margulies E.H."/>
            <person name="Herrero J."/>
            <person name="Green E.D."/>
            <person name="Haussler D."/>
            <person name="Siepel A."/>
            <person name="Goldman N."/>
            <person name="Pollard K.S."/>
            <person name="Pedersen J.S."/>
            <person name="Lander E.S."/>
            <person name="Kellis M."/>
        </authorList>
    </citation>
    <scope>NUCLEOTIDE SEQUENCE [LARGE SCALE GENOMIC DNA]</scope>
    <source>
        <strain evidence="11">Thorbecke</strain>
    </source>
</reference>
<evidence type="ECO:0000256" key="4">
    <source>
        <dbReference type="ARBA" id="ARBA00022741"/>
    </source>
</evidence>
<evidence type="ECO:0000313" key="10">
    <source>
        <dbReference type="Ensembl" id="ENSOCUP00000047551.1"/>
    </source>
</evidence>
<keyword evidence="5" id="KW-0378">Hydrolase</keyword>
<evidence type="ECO:0000256" key="6">
    <source>
        <dbReference type="ARBA" id="ARBA00023134"/>
    </source>
</evidence>
<dbReference type="GeneTree" id="ENSGT00940000155363"/>
<evidence type="ECO:0000256" key="3">
    <source>
        <dbReference type="ARBA" id="ARBA00011984"/>
    </source>
</evidence>
<feature type="region of interest" description="Disordered" evidence="9">
    <location>
        <begin position="12"/>
        <end position="41"/>
    </location>
</feature>
<keyword evidence="6" id="KW-0342">GTP-binding</keyword>